<reference evidence="2" key="1">
    <citation type="journal article" date="2023" name="IScience">
        <title>Live-bearing cockroach genome reveals convergent evolutionary mechanisms linked to viviparity in insects and beyond.</title>
        <authorList>
            <person name="Fouks B."/>
            <person name="Harrison M.C."/>
            <person name="Mikhailova A.A."/>
            <person name="Marchal E."/>
            <person name="English S."/>
            <person name="Carruthers M."/>
            <person name="Jennings E.C."/>
            <person name="Chiamaka E.L."/>
            <person name="Frigard R.A."/>
            <person name="Pippel M."/>
            <person name="Attardo G.M."/>
            <person name="Benoit J.B."/>
            <person name="Bornberg-Bauer E."/>
            <person name="Tobe S.S."/>
        </authorList>
    </citation>
    <scope>NUCLEOTIDE SEQUENCE</scope>
    <source>
        <strain evidence="2">Stay&amp;Tobe</strain>
    </source>
</reference>
<comment type="caution">
    <text evidence="2">The sequence shown here is derived from an EMBL/GenBank/DDBJ whole genome shotgun (WGS) entry which is preliminary data.</text>
</comment>
<dbReference type="AlphaFoldDB" id="A0AAD7ZVE6"/>
<proteinExistence type="predicted"/>
<keyword evidence="3" id="KW-1185">Reference proteome</keyword>
<name>A0AAD7ZVE6_DIPPU</name>
<gene>
    <name evidence="2" type="ORF">L9F63_028249</name>
</gene>
<dbReference type="EMBL" id="JASPKZ010006258">
    <property type="protein sequence ID" value="KAJ9587499.1"/>
    <property type="molecule type" value="Genomic_DNA"/>
</dbReference>
<feature type="non-terminal residue" evidence="2">
    <location>
        <position position="1"/>
    </location>
</feature>
<feature type="region of interest" description="Disordered" evidence="1">
    <location>
        <begin position="1"/>
        <end position="139"/>
    </location>
</feature>
<accession>A0AAD7ZVE6</accession>
<evidence type="ECO:0000313" key="2">
    <source>
        <dbReference type="EMBL" id="KAJ9587499.1"/>
    </source>
</evidence>
<reference evidence="2" key="2">
    <citation type="submission" date="2023-05" db="EMBL/GenBank/DDBJ databases">
        <authorList>
            <person name="Fouks B."/>
        </authorList>
    </citation>
    <scope>NUCLEOTIDE SEQUENCE</scope>
    <source>
        <strain evidence="2">Stay&amp;Tobe</strain>
        <tissue evidence="2">Testes</tissue>
    </source>
</reference>
<feature type="compositionally biased region" description="Basic and acidic residues" evidence="1">
    <location>
        <begin position="79"/>
        <end position="91"/>
    </location>
</feature>
<evidence type="ECO:0000256" key="1">
    <source>
        <dbReference type="SAM" id="MobiDB-lite"/>
    </source>
</evidence>
<feature type="compositionally biased region" description="Low complexity" evidence="1">
    <location>
        <begin position="93"/>
        <end position="104"/>
    </location>
</feature>
<dbReference type="Proteomes" id="UP001233999">
    <property type="component" value="Unassembled WGS sequence"/>
</dbReference>
<organism evidence="2 3">
    <name type="scientific">Diploptera punctata</name>
    <name type="common">Pacific beetle cockroach</name>
    <dbReference type="NCBI Taxonomy" id="6984"/>
    <lineage>
        <taxon>Eukaryota</taxon>
        <taxon>Metazoa</taxon>
        <taxon>Ecdysozoa</taxon>
        <taxon>Arthropoda</taxon>
        <taxon>Hexapoda</taxon>
        <taxon>Insecta</taxon>
        <taxon>Pterygota</taxon>
        <taxon>Neoptera</taxon>
        <taxon>Polyneoptera</taxon>
        <taxon>Dictyoptera</taxon>
        <taxon>Blattodea</taxon>
        <taxon>Blaberoidea</taxon>
        <taxon>Blaberidae</taxon>
        <taxon>Diplopterinae</taxon>
        <taxon>Diploptera</taxon>
    </lineage>
</organism>
<evidence type="ECO:0000313" key="3">
    <source>
        <dbReference type="Proteomes" id="UP001233999"/>
    </source>
</evidence>
<sequence length="156" mass="16791">PQTSGLPPGRTLSRRASGPTPYALPSDAGQRHPRTGADPTGRDVLLGRRNAPRHRRPSGPGATDSNQASACDATGGPRHPLDRNAEPDEAVHTTTRNLLRSSSTHEPTVPGSVKQCLTRRMYNAPTGGRELSKRERRQGCAGSLHVFIESRMQQST</sequence>
<feature type="non-terminal residue" evidence="2">
    <location>
        <position position="156"/>
    </location>
</feature>
<protein>
    <submittedName>
        <fullName evidence="2">Uncharacterized protein</fullName>
    </submittedName>
</protein>